<dbReference type="SUPFAM" id="SSF103642">
    <property type="entry name" value="Sec-C motif"/>
    <property type="match status" value="1"/>
</dbReference>
<evidence type="ECO:0000313" key="1">
    <source>
        <dbReference type="EMBL" id="SHJ38810.1"/>
    </source>
</evidence>
<reference evidence="2" key="1">
    <citation type="submission" date="2016-11" db="EMBL/GenBank/DDBJ databases">
        <authorList>
            <person name="Varghese N."/>
            <person name="Submissions S."/>
        </authorList>
    </citation>
    <scope>NUCLEOTIDE SEQUENCE [LARGE SCALE GENOMIC DNA]</scope>
    <source>
        <strain evidence="2">DSM 16057</strain>
    </source>
</reference>
<dbReference type="STRING" id="1121432.SAMN02745219_02446"/>
<dbReference type="EMBL" id="FQZM01000031">
    <property type="protein sequence ID" value="SHJ38810.1"/>
    <property type="molecule type" value="Genomic_DNA"/>
</dbReference>
<dbReference type="RefSeq" id="WP_072869971.1">
    <property type="nucleotide sequence ID" value="NZ_FQZM01000031.1"/>
</dbReference>
<dbReference type="Proteomes" id="UP000184529">
    <property type="component" value="Unassembled WGS sequence"/>
</dbReference>
<name>A0A1M6IWI1_9FIRM</name>
<keyword evidence="2" id="KW-1185">Reference proteome</keyword>
<dbReference type="AlphaFoldDB" id="A0A1M6IWI1"/>
<dbReference type="Pfam" id="PF02810">
    <property type="entry name" value="SEC-C"/>
    <property type="match status" value="1"/>
</dbReference>
<accession>A0A1M6IWI1</accession>
<evidence type="ECO:0000313" key="2">
    <source>
        <dbReference type="Proteomes" id="UP000184529"/>
    </source>
</evidence>
<organism evidence="1 2">
    <name type="scientific">Desulfofundulus thermosubterraneus DSM 16057</name>
    <dbReference type="NCBI Taxonomy" id="1121432"/>
    <lineage>
        <taxon>Bacteria</taxon>
        <taxon>Bacillati</taxon>
        <taxon>Bacillota</taxon>
        <taxon>Clostridia</taxon>
        <taxon>Eubacteriales</taxon>
        <taxon>Peptococcaceae</taxon>
        <taxon>Desulfofundulus</taxon>
    </lineage>
</organism>
<sequence length="440" mass="49554">MARFSFYKPDRNEPCLCGSNRKYKKCCLRSVQEETEAIRKTAGEAAKRFPHLVEALGLAAGIRSREVDSPGGETIGRTLAAFLNKIAEQDEEAFQTYLDTLEGQFTELLRRHGHLRHLRFPVSELQKLASAGKEASEDEDFYQDVTRELFTREFGEHIIATLQDILGAGEHTEQDIELIIAMLCLLLEAGDAETVGMAVLRATLQDMNEYREKLAEIEAGPEEEKARAVAELMERFPFIEKDISKNLYEKARPVLLKLAEGEIPLTLPLHTILESLISLNRFIKEIKVPPAHLKYAPENYGTHIDLLKVVNEDVLSKDYPFFMEELARILASKIEEDNLEPSLREGVENLLGVIICPGLTVNELIYRVLYLRVFTRFITEGTFRFQDLEGKEKVINLLELTPEDLNAYAMYLEREGNGEAAARVREAAAALAAAEPGALA</sequence>
<dbReference type="Gene3D" id="3.10.450.50">
    <property type="match status" value="1"/>
</dbReference>
<gene>
    <name evidence="1" type="ORF">SAMN02745219_02446</name>
</gene>
<dbReference type="InterPro" id="IPR004027">
    <property type="entry name" value="SEC_C_motif"/>
</dbReference>
<protein>
    <submittedName>
        <fullName evidence="1">SEC-C motif-containing protein</fullName>
    </submittedName>
</protein>
<dbReference type="OrthoDB" id="6399948at2"/>
<proteinExistence type="predicted"/>